<dbReference type="SUPFAM" id="SSF81324">
    <property type="entry name" value="Voltage-gated potassium channels"/>
    <property type="match status" value="2"/>
</dbReference>
<dbReference type="GO" id="GO:0030322">
    <property type="term" value="P:stabilization of membrane potential"/>
    <property type="evidence" value="ECO:0007669"/>
    <property type="project" value="TreeGrafter"/>
</dbReference>
<feature type="transmembrane region" description="Helical" evidence="9">
    <location>
        <begin position="29"/>
        <end position="49"/>
    </location>
</feature>
<evidence type="ECO:0000256" key="5">
    <source>
        <dbReference type="ARBA" id="ARBA00023065"/>
    </source>
</evidence>
<feature type="transmembrane region" description="Helical" evidence="9">
    <location>
        <begin position="151"/>
        <end position="172"/>
    </location>
</feature>
<evidence type="ECO:0000256" key="7">
    <source>
        <dbReference type="ARBA" id="ARBA00023303"/>
    </source>
</evidence>
<evidence type="ECO:0000256" key="6">
    <source>
        <dbReference type="ARBA" id="ARBA00023136"/>
    </source>
</evidence>
<feature type="transmembrane region" description="Helical" evidence="9">
    <location>
        <begin position="122"/>
        <end position="139"/>
    </location>
</feature>
<reference evidence="11" key="2">
    <citation type="submission" date="2020-05" db="UniProtKB">
        <authorList>
            <consortium name="EnsemblMetazoa"/>
        </authorList>
    </citation>
    <scope>IDENTIFICATION</scope>
    <source>
        <strain evidence="11">IAEA</strain>
    </source>
</reference>
<dbReference type="Proteomes" id="UP000091820">
    <property type="component" value="Unassembled WGS sequence"/>
</dbReference>
<proteinExistence type="inferred from homology"/>
<dbReference type="VEuPathDB" id="VectorBase:GBRI023398"/>
<dbReference type="EnsemblMetazoa" id="GBRI023398-RA">
    <property type="protein sequence ID" value="GBRI023398-PA"/>
    <property type="gene ID" value="GBRI023398"/>
</dbReference>
<evidence type="ECO:0000256" key="4">
    <source>
        <dbReference type="ARBA" id="ARBA00022989"/>
    </source>
</evidence>
<keyword evidence="5 8" id="KW-0406">Ion transport</keyword>
<keyword evidence="2 8" id="KW-0813">Transport</keyword>
<evidence type="ECO:0000256" key="8">
    <source>
        <dbReference type="RuleBase" id="RU003857"/>
    </source>
</evidence>
<dbReference type="Pfam" id="PF07885">
    <property type="entry name" value="Ion_trans_2"/>
    <property type="match status" value="2"/>
</dbReference>
<dbReference type="GO" id="GO:0015271">
    <property type="term" value="F:outward rectifier potassium channel activity"/>
    <property type="evidence" value="ECO:0007669"/>
    <property type="project" value="TreeGrafter"/>
</dbReference>
<dbReference type="GO" id="GO:0022841">
    <property type="term" value="F:potassium ion leak channel activity"/>
    <property type="evidence" value="ECO:0007669"/>
    <property type="project" value="TreeGrafter"/>
</dbReference>
<comment type="subcellular location">
    <subcellularLocation>
        <location evidence="1">Membrane</location>
        <topology evidence="1">Multi-pass membrane protein</topology>
    </subcellularLocation>
</comment>
<dbReference type="InterPro" id="IPR013099">
    <property type="entry name" value="K_chnl_dom"/>
</dbReference>
<evidence type="ECO:0000256" key="9">
    <source>
        <dbReference type="SAM" id="Phobius"/>
    </source>
</evidence>
<evidence type="ECO:0000313" key="11">
    <source>
        <dbReference type="EnsemblMetazoa" id="GBRI023398-PA"/>
    </source>
</evidence>
<dbReference type="PANTHER" id="PTHR11003:SF249">
    <property type="entry name" value="TWO PORE POTASSIUM CHANNEL PROTEIN SUP-9"/>
    <property type="match status" value="1"/>
</dbReference>
<dbReference type="GO" id="GO:0005886">
    <property type="term" value="C:plasma membrane"/>
    <property type="evidence" value="ECO:0007669"/>
    <property type="project" value="TreeGrafter"/>
</dbReference>
<sequence>MVYLWQRFLSSSSTNSIGMSPLRNASKDLNWNFGQAILFTTTVVTAIGYGCVRPLSDGGKIFCIIFASIGNPSNISTDECYRRRSFYLRQIDYFAHSTISWVQNYIHRNICLFEPSWTGLDAFYFCFILLTTIGLIDHVPEEATRDERNLLLYKLMLISCLRLFSPLVSFVFNIS</sequence>
<evidence type="ECO:0000313" key="12">
    <source>
        <dbReference type="Proteomes" id="UP000091820"/>
    </source>
</evidence>
<evidence type="ECO:0000259" key="10">
    <source>
        <dbReference type="Pfam" id="PF07885"/>
    </source>
</evidence>
<keyword evidence="7 8" id="KW-0407">Ion channel</keyword>
<dbReference type="InterPro" id="IPR003280">
    <property type="entry name" value="2pore_dom_K_chnl"/>
</dbReference>
<evidence type="ECO:0000256" key="1">
    <source>
        <dbReference type="ARBA" id="ARBA00004141"/>
    </source>
</evidence>
<keyword evidence="3 8" id="KW-0812">Transmembrane</keyword>
<protein>
    <recommendedName>
        <fullName evidence="10">Potassium channel domain-containing protein</fullName>
    </recommendedName>
</protein>
<organism evidence="11 12">
    <name type="scientific">Glossina brevipalpis</name>
    <dbReference type="NCBI Taxonomy" id="37001"/>
    <lineage>
        <taxon>Eukaryota</taxon>
        <taxon>Metazoa</taxon>
        <taxon>Ecdysozoa</taxon>
        <taxon>Arthropoda</taxon>
        <taxon>Hexapoda</taxon>
        <taxon>Insecta</taxon>
        <taxon>Pterygota</taxon>
        <taxon>Neoptera</taxon>
        <taxon>Endopterygota</taxon>
        <taxon>Diptera</taxon>
        <taxon>Brachycera</taxon>
        <taxon>Muscomorpha</taxon>
        <taxon>Hippoboscoidea</taxon>
        <taxon>Glossinidae</taxon>
        <taxon>Glossina</taxon>
    </lineage>
</organism>
<reference evidence="12" key="1">
    <citation type="submission" date="2014-03" db="EMBL/GenBank/DDBJ databases">
        <authorList>
            <person name="Aksoy S."/>
            <person name="Warren W."/>
            <person name="Wilson R.K."/>
        </authorList>
    </citation>
    <scope>NUCLEOTIDE SEQUENCE [LARGE SCALE GENOMIC DNA]</scope>
    <source>
        <strain evidence="12">IAEA</strain>
    </source>
</reference>
<dbReference type="STRING" id="37001.A0A1A9WKY2"/>
<feature type="domain" description="Potassium channel" evidence="10">
    <location>
        <begin position="115"/>
        <end position="144"/>
    </location>
</feature>
<evidence type="ECO:0000256" key="2">
    <source>
        <dbReference type="ARBA" id="ARBA00022448"/>
    </source>
</evidence>
<name>A0A1A9WKY2_9MUSC</name>
<comment type="similarity">
    <text evidence="8">Belongs to the two pore domain potassium channel (TC 1.A.1.8) family.</text>
</comment>
<dbReference type="PRINTS" id="PR01333">
    <property type="entry name" value="2POREKCHANEL"/>
</dbReference>
<feature type="domain" description="Potassium channel" evidence="10">
    <location>
        <begin position="30"/>
        <end position="72"/>
    </location>
</feature>
<keyword evidence="6 9" id="KW-0472">Membrane</keyword>
<dbReference type="AlphaFoldDB" id="A0A1A9WKY2"/>
<dbReference type="PANTHER" id="PTHR11003">
    <property type="entry name" value="POTASSIUM CHANNEL, SUBFAMILY K"/>
    <property type="match status" value="1"/>
</dbReference>
<evidence type="ECO:0000256" key="3">
    <source>
        <dbReference type="ARBA" id="ARBA00022692"/>
    </source>
</evidence>
<keyword evidence="4 9" id="KW-1133">Transmembrane helix</keyword>
<keyword evidence="12" id="KW-1185">Reference proteome</keyword>
<accession>A0A1A9WKY2</accession>
<dbReference type="Gene3D" id="1.10.287.70">
    <property type="match status" value="2"/>
</dbReference>